<comment type="caution">
    <text evidence="5">The sequence shown here is derived from an EMBL/GenBank/DDBJ whole genome shotgun (WGS) entry which is preliminary data.</text>
</comment>
<evidence type="ECO:0000313" key="7">
    <source>
        <dbReference type="Proteomes" id="UP000681967"/>
    </source>
</evidence>
<dbReference type="PANTHER" id="PTHR46198">
    <property type="entry name" value="PROTEIN-TYROSINE-PHOSPHATASE"/>
    <property type="match status" value="1"/>
</dbReference>
<name>A0A8S3C0L3_9BILA</name>
<evidence type="ECO:0000256" key="3">
    <source>
        <dbReference type="ARBA" id="ARBA00022912"/>
    </source>
</evidence>
<dbReference type="InterPro" id="IPR008356">
    <property type="entry name" value="Tyr_Pase_KIM-con"/>
</dbReference>
<accession>A0A8S3C0L3</accession>
<dbReference type="EC" id="3.1.3.48" evidence="1"/>
<evidence type="ECO:0000256" key="1">
    <source>
        <dbReference type="ARBA" id="ARBA00013064"/>
    </source>
</evidence>
<evidence type="ECO:0000259" key="4">
    <source>
        <dbReference type="Pfam" id="PF00102"/>
    </source>
</evidence>
<dbReference type="GO" id="GO:0030054">
    <property type="term" value="C:cell junction"/>
    <property type="evidence" value="ECO:0007669"/>
    <property type="project" value="TreeGrafter"/>
</dbReference>
<dbReference type="SUPFAM" id="SSF52799">
    <property type="entry name" value="(Phosphotyrosine protein) phosphatases II"/>
    <property type="match status" value="1"/>
</dbReference>
<keyword evidence="2" id="KW-0378">Hydrolase</keyword>
<dbReference type="EMBL" id="CAJOBH010158380">
    <property type="protein sequence ID" value="CAF4870058.1"/>
    <property type="molecule type" value="Genomic_DNA"/>
</dbReference>
<dbReference type="AlphaFoldDB" id="A0A8S3C0L3"/>
<keyword evidence="3" id="KW-0904">Protein phosphatase</keyword>
<dbReference type="GO" id="GO:0005829">
    <property type="term" value="C:cytosol"/>
    <property type="evidence" value="ECO:0007669"/>
    <property type="project" value="TreeGrafter"/>
</dbReference>
<organism evidence="5 7">
    <name type="scientific">Rotaria magnacalcarata</name>
    <dbReference type="NCBI Taxonomy" id="392030"/>
    <lineage>
        <taxon>Eukaryota</taxon>
        <taxon>Metazoa</taxon>
        <taxon>Spiralia</taxon>
        <taxon>Gnathifera</taxon>
        <taxon>Rotifera</taxon>
        <taxon>Eurotatoria</taxon>
        <taxon>Bdelloidea</taxon>
        <taxon>Philodinida</taxon>
        <taxon>Philodinidae</taxon>
        <taxon>Rotaria</taxon>
    </lineage>
</organism>
<dbReference type="GO" id="GO:0007165">
    <property type="term" value="P:signal transduction"/>
    <property type="evidence" value="ECO:0007669"/>
    <property type="project" value="TreeGrafter"/>
</dbReference>
<evidence type="ECO:0000313" key="6">
    <source>
        <dbReference type="EMBL" id="CAF5039587.1"/>
    </source>
</evidence>
<dbReference type="Gene3D" id="3.90.190.10">
    <property type="entry name" value="Protein tyrosine phosphatase superfamily"/>
    <property type="match status" value="1"/>
</dbReference>
<dbReference type="InterPro" id="IPR000242">
    <property type="entry name" value="PTP_cat"/>
</dbReference>
<dbReference type="GO" id="GO:0005886">
    <property type="term" value="C:plasma membrane"/>
    <property type="evidence" value="ECO:0007669"/>
    <property type="project" value="TreeGrafter"/>
</dbReference>
<evidence type="ECO:0000313" key="5">
    <source>
        <dbReference type="EMBL" id="CAF4870058.1"/>
    </source>
</evidence>
<evidence type="ECO:0000256" key="2">
    <source>
        <dbReference type="ARBA" id="ARBA00022801"/>
    </source>
</evidence>
<dbReference type="GO" id="GO:0019901">
    <property type="term" value="F:protein kinase binding"/>
    <property type="evidence" value="ECO:0007669"/>
    <property type="project" value="TreeGrafter"/>
</dbReference>
<dbReference type="InterPro" id="IPR029021">
    <property type="entry name" value="Prot-tyrosine_phosphatase-like"/>
</dbReference>
<feature type="non-terminal residue" evidence="5">
    <location>
        <position position="1"/>
    </location>
</feature>
<sequence>TEKIGIYGSGTKNRYCTIIANEHSRVKLPELVDDPVSSYINANYISGWPNESRA</sequence>
<feature type="non-terminal residue" evidence="5">
    <location>
        <position position="54"/>
    </location>
</feature>
<dbReference type="Proteomes" id="UP000681967">
    <property type="component" value="Unassembled WGS sequence"/>
</dbReference>
<protein>
    <recommendedName>
        <fullName evidence="1">protein-tyrosine-phosphatase</fullName>
        <ecNumber evidence="1">3.1.3.48</ecNumber>
    </recommendedName>
</protein>
<gene>
    <name evidence="5" type="ORF">BYL167_LOCUS50916</name>
    <name evidence="6" type="ORF">GIL414_LOCUS59345</name>
</gene>
<feature type="domain" description="Tyrosine-protein phosphatase" evidence="4">
    <location>
        <begin position="11"/>
        <end position="50"/>
    </location>
</feature>
<reference evidence="5" key="1">
    <citation type="submission" date="2021-02" db="EMBL/GenBank/DDBJ databases">
        <authorList>
            <person name="Nowell W R."/>
        </authorList>
    </citation>
    <scope>NUCLEOTIDE SEQUENCE</scope>
</reference>
<dbReference type="GO" id="GO:0004725">
    <property type="term" value="F:protein tyrosine phosphatase activity"/>
    <property type="evidence" value="ECO:0007669"/>
    <property type="project" value="UniProtKB-EC"/>
</dbReference>
<dbReference type="EMBL" id="CAJOBJ010224061">
    <property type="protein sequence ID" value="CAF5039587.1"/>
    <property type="molecule type" value="Genomic_DNA"/>
</dbReference>
<dbReference type="Pfam" id="PF00102">
    <property type="entry name" value="Y_phosphatase"/>
    <property type="match status" value="1"/>
</dbReference>
<proteinExistence type="predicted"/>
<dbReference type="Proteomes" id="UP000681720">
    <property type="component" value="Unassembled WGS sequence"/>
</dbReference>
<dbReference type="PANTHER" id="PTHR46198:SF4">
    <property type="entry name" value="PROTEIN-TYROSINE-PHOSPHATASE"/>
    <property type="match status" value="1"/>
</dbReference>